<dbReference type="PANTHER" id="PTHR38031">
    <property type="entry name" value="SULFUR CARRIER PROTEIN SLR0821-RELATED"/>
    <property type="match status" value="1"/>
</dbReference>
<dbReference type="STRING" id="568872.GA0070624_2063"/>
<dbReference type="EMBL" id="FMHV01000002">
    <property type="protein sequence ID" value="SCL20652.1"/>
    <property type="molecule type" value="Genomic_DNA"/>
</dbReference>
<dbReference type="Proteomes" id="UP000199413">
    <property type="component" value="Unassembled WGS sequence"/>
</dbReference>
<dbReference type="AlphaFoldDB" id="A0A1C6RTV9"/>
<gene>
    <name evidence="1" type="ORF">GA0070624_2063</name>
</gene>
<dbReference type="Gene3D" id="3.10.20.30">
    <property type="match status" value="1"/>
</dbReference>
<organism evidence="1 2">
    <name type="scientific">Micromonospora rhizosphaerae</name>
    <dbReference type="NCBI Taxonomy" id="568872"/>
    <lineage>
        <taxon>Bacteria</taxon>
        <taxon>Bacillati</taxon>
        <taxon>Actinomycetota</taxon>
        <taxon>Actinomycetes</taxon>
        <taxon>Micromonosporales</taxon>
        <taxon>Micromonosporaceae</taxon>
        <taxon>Micromonospora</taxon>
    </lineage>
</organism>
<evidence type="ECO:0000313" key="1">
    <source>
        <dbReference type="EMBL" id="SCL20652.1"/>
    </source>
</evidence>
<dbReference type="InterPro" id="IPR016155">
    <property type="entry name" value="Mopterin_synth/thiamin_S_b"/>
</dbReference>
<name>A0A1C6RTV9_9ACTN</name>
<proteinExistence type="predicted"/>
<dbReference type="Pfam" id="PF02597">
    <property type="entry name" value="ThiS"/>
    <property type="match status" value="1"/>
</dbReference>
<reference evidence="2" key="1">
    <citation type="submission" date="2016-06" db="EMBL/GenBank/DDBJ databases">
        <authorList>
            <person name="Varghese N."/>
            <person name="Submissions Spin"/>
        </authorList>
    </citation>
    <scope>NUCLEOTIDE SEQUENCE [LARGE SCALE GENOMIC DNA]</scope>
    <source>
        <strain evidence="2">DSM 45431</strain>
    </source>
</reference>
<protein>
    <submittedName>
        <fullName evidence="1">MoaD family protein</fullName>
    </submittedName>
</protein>
<dbReference type="SUPFAM" id="SSF54285">
    <property type="entry name" value="MoaD/ThiS"/>
    <property type="match status" value="1"/>
</dbReference>
<keyword evidence="2" id="KW-1185">Reference proteome</keyword>
<dbReference type="InterPro" id="IPR012675">
    <property type="entry name" value="Beta-grasp_dom_sf"/>
</dbReference>
<accession>A0A1C6RTV9</accession>
<sequence>MFRPLIPQRRLTNSSPVTVAHPIIKEHDIMAIEVRIPTILRSYTGGAKVVEGTGDTLGDLLTDLDSRHAGLKARLVTDAGALHRFVNVYVNDEDVRFLGALDAKLNDGDSVTILPAVAGGAFGFAAAAAIAQHSAAAAAIAQHSAAAAAIAQHGAAAVAATAPRSAVAAR</sequence>
<dbReference type="InterPro" id="IPR003749">
    <property type="entry name" value="ThiS/MoaD-like"/>
</dbReference>
<dbReference type="InterPro" id="IPR052045">
    <property type="entry name" value="Sulfur_Carrier/Prot_Modifier"/>
</dbReference>
<evidence type="ECO:0000313" key="2">
    <source>
        <dbReference type="Proteomes" id="UP000199413"/>
    </source>
</evidence>
<dbReference type="PANTHER" id="PTHR38031:SF1">
    <property type="entry name" value="SULFUR CARRIER PROTEIN CYSO"/>
    <property type="match status" value="1"/>
</dbReference>